<dbReference type="PANTHER" id="PTHR13504:SF38">
    <property type="entry name" value="FIDO DOMAIN-CONTAINING PROTEIN"/>
    <property type="match status" value="1"/>
</dbReference>
<feature type="active site" evidence="2">
    <location>
        <position position="226"/>
    </location>
</feature>
<dbReference type="Pfam" id="PF02661">
    <property type="entry name" value="Fic"/>
    <property type="match status" value="1"/>
</dbReference>
<dbReference type="Proteomes" id="UP000284605">
    <property type="component" value="Unassembled WGS sequence"/>
</dbReference>
<dbReference type="SUPFAM" id="SSF140931">
    <property type="entry name" value="Fic-like"/>
    <property type="match status" value="1"/>
</dbReference>
<dbReference type="Gene3D" id="1.10.3290.10">
    <property type="entry name" value="Fido-like domain"/>
    <property type="match status" value="1"/>
</dbReference>
<feature type="binding site" evidence="1">
    <location>
        <position position="92"/>
    </location>
    <ligand>
        <name>ATP</name>
        <dbReference type="ChEBI" id="CHEBI:30616"/>
    </ligand>
</feature>
<proteinExistence type="predicted"/>
<evidence type="ECO:0000313" key="5">
    <source>
        <dbReference type="EMBL" id="RJF94544.1"/>
    </source>
</evidence>
<comment type="caution">
    <text evidence="5">The sequence shown here is derived from an EMBL/GenBank/DDBJ whole genome shotgun (WGS) entry which is preliminary data.</text>
</comment>
<feature type="binding site" evidence="1">
    <location>
        <begin position="231"/>
        <end position="237"/>
    </location>
    <ligand>
        <name>ATP</name>
        <dbReference type="ChEBI" id="CHEBI:30616"/>
    </ligand>
</feature>
<reference evidence="5 6" key="1">
    <citation type="submission" date="2018-09" db="EMBL/GenBank/DDBJ databases">
        <authorList>
            <person name="Zhu H."/>
        </authorList>
    </citation>
    <scope>NUCLEOTIDE SEQUENCE [LARGE SCALE GENOMIC DNA]</scope>
    <source>
        <strain evidence="5 6">K1W22B-8</strain>
    </source>
</reference>
<dbReference type="EMBL" id="QYUK01000008">
    <property type="protein sequence ID" value="RJF94544.1"/>
    <property type="molecule type" value="Genomic_DNA"/>
</dbReference>
<evidence type="ECO:0000256" key="2">
    <source>
        <dbReference type="PIRSR" id="PIRSR640198-1"/>
    </source>
</evidence>
<dbReference type="InterPro" id="IPR025758">
    <property type="entry name" value="Fic/DOC_N"/>
</dbReference>
<dbReference type="PROSITE" id="PS51459">
    <property type="entry name" value="FIDO"/>
    <property type="match status" value="1"/>
</dbReference>
<accession>A0A418WTF2</accession>
<feature type="domain" description="Fido" evidence="4">
    <location>
        <begin position="140"/>
        <end position="290"/>
    </location>
</feature>
<evidence type="ECO:0000256" key="3">
    <source>
        <dbReference type="PIRSR" id="PIRSR640198-2"/>
    </source>
</evidence>
<keyword evidence="6" id="KW-1185">Reference proteome</keyword>
<evidence type="ECO:0000313" key="6">
    <source>
        <dbReference type="Proteomes" id="UP000284605"/>
    </source>
</evidence>
<dbReference type="InterPro" id="IPR003812">
    <property type="entry name" value="Fido"/>
</dbReference>
<dbReference type="GO" id="GO:0005524">
    <property type="term" value="F:ATP binding"/>
    <property type="evidence" value="ECO:0007669"/>
    <property type="project" value="UniProtKB-KW"/>
</dbReference>
<dbReference type="OrthoDB" id="9813719at2"/>
<feature type="binding site" evidence="1">
    <location>
        <position position="226"/>
    </location>
    <ligand>
        <name>ATP</name>
        <dbReference type="ChEBI" id="CHEBI:30616"/>
    </ligand>
</feature>
<dbReference type="InterPro" id="IPR036597">
    <property type="entry name" value="Fido-like_dom_sf"/>
</dbReference>
<dbReference type="PIRSF" id="PIRSF038925">
    <property type="entry name" value="AMP-prot_trans"/>
    <property type="match status" value="1"/>
</dbReference>
<keyword evidence="1" id="KW-0547">Nucleotide-binding</keyword>
<dbReference type="PANTHER" id="PTHR13504">
    <property type="entry name" value="FIDO DOMAIN-CONTAINING PROTEIN DDB_G0283145"/>
    <property type="match status" value="1"/>
</dbReference>
<feature type="binding site" evidence="3">
    <location>
        <begin position="268"/>
        <end position="269"/>
    </location>
    <ligand>
        <name>ATP</name>
        <dbReference type="ChEBI" id="CHEBI:30616"/>
    </ligand>
</feature>
<evidence type="ECO:0000256" key="1">
    <source>
        <dbReference type="PIRSR" id="PIRSR038925-1"/>
    </source>
</evidence>
<dbReference type="AlphaFoldDB" id="A0A418WTF2"/>
<gene>
    <name evidence="5" type="ORF">D3874_01525</name>
</gene>
<organism evidence="5 6">
    <name type="scientific">Oleomonas cavernae</name>
    <dbReference type="NCBI Taxonomy" id="2320859"/>
    <lineage>
        <taxon>Bacteria</taxon>
        <taxon>Pseudomonadati</taxon>
        <taxon>Pseudomonadota</taxon>
        <taxon>Alphaproteobacteria</taxon>
        <taxon>Acetobacterales</taxon>
        <taxon>Acetobacteraceae</taxon>
        <taxon>Oleomonas</taxon>
    </lineage>
</organism>
<dbReference type="Pfam" id="PF13784">
    <property type="entry name" value="Fic_N"/>
    <property type="match status" value="1"/>
</dbReference>
<keyword evidence="1" id="KW-0067">ATP-binding</keyword>
<feature type="binding site" evidence="1">
    <location>
        <position position="268"/>
    </location>
    <ligand>
        <name>ATP</name>
        <dbReference type="ChEBI" id="CHEBI:30616"/>
    </ligand>
</feature>
<feature type="binding site" evidence="3">
    <location>
        <begin position="230"/>
        <end position="237"/>
    </location>
    <ligand>
        <name>ATP</name>
        <dbReference type="ChEBI" id="CHEBI:30616"/>
    </ligand>
</feature>
<sequence>MLIKDEAIVAGAFPGRLGTYVETSVGGEKVRAFVPAPLPPDPPLDFVQFLTLYDRARGAIGRLDGVTTILPSAPLFLFMYVRKEALLSSQIEGTQSSLSDLLLFENDEMPQVPLDDVTEVSNYVAAVEHGMKRLRGGFPLSLRLLREMHEILLKSGHGANKQAGEFRRSQNWIGGTRPGNALFVPPPPHRLEGCLDAFERFLHEDDPALPPLIRAGLAHVQFETIHPFLDGNGRLGRLLVTLMLCDAGALREPVLYLSLFLKRRRDDYYRLLQEVRQAGAWEAWMEFFLTGVAETAEQAAETAKELMALFDADRLAIAERGRAAASALRVHELMQRRPLVTAPAAARELKLSLPTVGKALELMVSAGILRETTGKRRNRIFAYAKYLALLDKGTEPLPA</sequence>
<name>A0A418WTF2_9PROT</name>
<dbReference type="InterPro" id="IPR040198">
    <property type="entry name" value="Fido_containing"/>
</dbReference>
<protein>
    <submittedName>
        <fullName evidence="5">Fic family protein</fullName>
    </submittedName>
</protein>
<evidence type="ECO:0000259" key="4">
    <source>
        <dbReference type="PROSITE" id="PS51459"/>
    </source>
</evidence>
<dbReference type="InterPro" id="IPR026287">
    <property type="entry name" value="SoFic-like"/>
</dbReference>